<accession>A0A8J1TF15</accession>
<dbReference type="GO" id="GO:0016020">
    <property type="term" value="C:membrane"/>
    <property type="evidence" value="ECO:0007669"/>
    <property type="project" value="UniProtKB-SubCell"/>
</dbReference>
<dbReference type="InterPro" id="IPR020846">
    <property type="entry name" value="MFS_dom"/>
</dbReference>
<dbReference type="OrthoDB" id="6499973at2759"/>
<organism evidence="2 3">
    <name type="scientific">Owenia fusiformis</name>
    <name type="common">Polychaete worm</name>
    <dbReference type="NCBI Taxonomy" id="6347"/>
    <lineage>
        <taxon>Eukaryota</taxon>
        <taxon>Metazoa</taxon>
        <taxon>Spiralia</taxon>
        <taxon>Lophotrochozoa</taxon>
        <taxon>Annelida</taxon>
        <taxon>Polychaeta</taxon>
        <taxon>Sedentaria</taxon>
        <taxon>Canalipalpata</taxon>
        <taxon>Sabellida</taxon>
        <taxon>Oweniida</taxon>
        <taxon>Oweniidae</taxon>
        <taxon>Owenia</taxon>
    </lineage>
</organism>
<dbReference type="Pfam" id="PF07690">
    <property type="entry name" value="MFS_1"/>
    <property type="match status" value="1"/>
</dbReference>
<dbReference type="InterPro" id="IPR011701">
    <property type="entry name" value="MFS"/>
</dbReference>
<dbReference type="GO" id="GO:0008028">
    <property type="term" value="F:monocarboxylic acid transmembrane transporter activity"/>
    <property type="evidence" value="ECO:0007669"/>
    <property type="project" value="TreeGrafter"/>
</dbReference>
<protein>
    <submittedName>
        <fullName evidence="2">Uncharacterized protein</fullName>
    </submittedName>
</protein>
<reference evidence="2" key="1">
    <citation type="submission" date="2022-03" db="EMBL/GenBank/DDBJ databases">
        <authorList>
            <person name="Martin C."/>
        </authorList>
    </citation>
    <scope>NUCLEOTIDE SEQUENCE</scope>
</reference>
<evidence type="ECO:0000256" key="1">
    <source>
        <dbReference type="ARBA" id="ARBA00004141"/>
    </source>
</evidence>
<comment type="subcellular location">
    <subcellularLocation>
        <location evidence="1">Membrane</location>
        <topology evidence="1">Multi-pass membrane protein</topology>
    </subcellularLocation>
</comment>
<gene>
    <name evidence="2" type="ORF">OFUS_LOCUS22677</name>
</gene>
<dbReference type="Proteomes" id="UP000749559">
    <property type="component" value="Unassembled WGS sequence"/>
</dbReference>
<dbReference type="PANTHER" id="PTHR11360">
    <property type="entry name" value="MONOCARBOXYLATE TRANSPORTER"/>
    <property type="match status" value="1"/>
</dbReference>
<name>A0A8J1TF15_OWEFU</name>
<dbReference type="CDD" id="cd17352">
    <property type="entry name" value="MFS_MCT_SLC16"/>
    <property type="match status" value="1"/>
</dbReference>
<dbReference type="EMBL" id="CAIIXF020000011">
    <property type="protein sequence ID" value="CAH1798541.1"/>
    <property type="molecule type" value="Genomic_DNA"/>
</dbReference>
<dbReference type="AlphaFoldDB" id="A0A8J1TF15"/>
<dbReference type="Gene3D" id="1.20.1250.20">
    <property type="entry name" value="MFS general substrate transporter like domains"/>
    <property type="match status" value="1"/>
</dbReference>
<keyword evidence="3" id="KW-1185">Reference proteome</keyword>
<comment type="caution">
    <text evidence="2">The sequence shown here is derived from an EMBL/GenBank/DDBJ whole genome shotgun (WGS) entry which is preliminary data.</text>
</comment>
<proteinExistence type="predicted"/>
<dbReference type="InterPro" id="IPR036259">
    <property type="entry name" value="MFS_trans_sf"/>
</dbReference>
<evidence type="ECO:0000313" key="3">
    <source>
        <dbReference type="Proteomes" id="UP000749559"/>
    </source>
</evidence>
<sequence length="731" mass="79098">MTEEVMGRAGDPNDELIAPTEDVISSTENSTASTVSLKDSRRSWIVCFAGFLIQVLIVGILHVWGVFFLSICNEFNASRAEVSWVGSAGYGVTMLFGPLASGLIKKIGARKTAMMGTILCVIGILTSSFAESLTVMFLTFSLVFGLGCCFAYTPTMCITGDYFDKYMTVATGFMVAGSSTGTLILAPISQALIDSIGWRNAFRVLAAFACLTLWSGWQFVPLPGTPVNRPPEQTIKKSMARRLMADLRLWKNKAFVVWTLSITCVMFGYYIPYVHLVSYAETIGIPPEKGSILVMCLGASTATGRIMFGKIVKSGVMNRLHMHQLSMVVTGAASMLLPLIKSFPGLIIYVICVGLVDGCYVVLLPVMTSALVGADNTVLAWGFLIGTSSFTFTLGPPVAGWLFDSNGSYDVAFHIAGIPVILGAIALLLIPWAQRTSTSTNVMVAARPTYATLDELVVDDKTNEGDSLSDDDSNNGVVIERPGKFLIIELDEDSDRKLTVGACKLVNPIHQNLRGRRHRSISVSCPNEIPDYVVQNLDAMGALTPSMEKLAQARERAHEESHSVIPKPRKRTISEGSAPAYLSVQDPQLMRHVGVDDDVILDALSPTDDANSATNPWMQATSPPSIRSPHLILGTHSSSNSLFPSTHSLEPVPEEPSVTMTANINDVAIVTTTDATANNTQTPGNPFIVQREDSTRSSSSEGNSWDFVENESLFINQETKENDSSQDVTQI</sequence>
<evidence type="ECO:0000313" key="2">
    <source>
        <dbReference type="EMBL" id="CAH1798541.1"/>
    </source>
</evidence>
<dbReference type="PANTHER" id="PTHR11360:SF284">
    <property type="entry name" value="EG:103B4.3 PROTEIN-RELATED"/>
    <property type="match status" value="1"/>
</dbReference>
<dbReference type="PROSITE" id="PS50850">
    <property type="entry name" value="MFS"/>
    <property type="match status" value="1"/>
</dbReference>
<dbReference type="SUPFAM" id="SSF103473">
    <property type="entry name" value="MFS general substrate transporter"/>
    <property type="match status" value="1"/>
</dbReference>
<dbReference type="InterPro" id="IPR050327">
    <property type="entry name" value="Proton-linked_MCT"/>
</dbReference>